<dbReference type="RefSeq" id="WP_173062442.1">
    <property type="nucleotide sequence ID" value="NZ_AP022853.1"/>
</dbReference>
<dbReference type="GO" id="GO:0032993">
    <property type="term" value="C:protein-DNA complex"/>
    <property type="evidence" value="ECO:0007669"/>
    <property type="project" value="TreeGrafter"/>
</dbReference>
<dbReference type="EMBL" id="AP022853">
    <property type="protein sequence ID" value="BCB26538.1"/>
    <property type="molecule type" value="Genomic_DNA"/>
</dbReference>
<dbReference type="Proteomes" id="UP000502260">
    <property type="component" value="Chromosome"/>
</dbReference>
<dbReference type="InterPro" id="IPR036390">
    <property type="entry name" value="WH_DNA-bd_sf"/>
</dbReference>
<keyword evidence="4" id="KW-0010">Activator</keyword>
<comment type="similarity">
    <text evidence="1">Belongs to the LysR transcriptional regulatory family.</text>
</comment>
<dbReference type="Pfam" id="PF00126">
    <property type="entry name" value="HTH_1"/>
    <property type="match status" value="1"/>
</dbReference>
<feature type="domain" description="HTH lysR-type" evidence="6">
    <location>
        <begin position="1"/>
        <end position="58"/>
    </location>
</feature>
<dbReference type="PANTHER" id="PTHR30346:SF26">
    <property type="entry name" value="HYDROGEN PEROXIDE-INDUCIBLE GENES ACTIVATOR"/>
    <property type="match status" value="1"/>
</dbReference>
<dbReference type="InterPro" id="IPR036388">
    <property type="entry name" value="WH-like_DNA-bd_sf"/>
</dbReference>
<evidence type="ECO:0000256" key="4">
    <source>
        <dbReference type="ARBA" id="ARBA00023159"/>
    </source>
</evidence>
<dbReference type="PROSITE" id="PS50931">
    <property type="entry name" value="HTH_LYSR"/>
    <property type="match status" value="1"/>
</dbReference>
<dbReference type="GO" id="GO:0003700">
    <property type="term" value="F:DNA-binding transcription factor activity"/>
    <property type="evidence" value="ECO:0007669"/>
    <property type="project" value="InterPro"/>
</dbReference>
<evidence type="ECO:0000256" key="2">
    <source>
        <dbReference type="ARBA" id="ARBA00023015"/>
    </source>
</evidence>
<dbReference type="CDD" id="cd08411">
    <property type="entry name" value="PBP2_OxyR"/>
    <property type="match status" value="1"/>
</dbReference>
<sequence length="314" mass="34123">MTLTELRYIVSLARTRHFGRAAEACFVSQPTLSVAIRKLEEELGVALFERGASEISVTPVGERIVEQAQRVLEESATIKSIAQQGRDQLVGPLRLGAIYTIAPYLLPSLIPALHQLAPQMPLHLEENFTARLAERLKQGELDVIVIALPFAEPGVVTQALYDEPFMVAMPKTHAWCKKKLIPGAQLAEENLLLLGSGHCFRDQVLQACPALNRSSAAPGSMQRTFEGSSLETIRHMVASGAGITVLPCSAIGPAQHESKLLAFRPFATPVPGRRVALAWRKSFPRPQALEAVRQAALAALLPCVAMLDLPAESY</sequence>
<dbReference type="SUPFAM" id="SSF53850">
    <property type="entry name" value="Periplasmic binding protein-like II"/>
    <property type="match status" value="1"/>
</dbReference>
<evidence type="ECO:0000259" key="6">
    <source>
        <dbReference type="PROSITE" id="PS50931"/>
    </source>
</evidence>
<dbReference type="Pfam" id="PF03466">
    <property type="entry name" value="LysR_substrate"/>
    <property type="match status" value="1"/>
</dbReference>
<evidence type="ECO:0000313" key="8">
    <source>
        <dbReference type="Proteomes" id="UP000502260"/>
    </source>
</evidence>
<dbReference type="PRINTS" id="PR00039">
    <property type="entry name" value="HTHLYSR"/>
</dbReference>
<evidence type="ECO:0000256" key="5">
    <source>
        <dbReference type="ARBA" id="ARBA00023163"/>
    </source>
</evidence>
<dbReference type="InterPro" id="IPR000847">
    <property type="entry name" value="LysR_HTH_N"/>
</dbReference>
<dbReference type="SUPFAM" id="SSF46785">
    <property type="entry name" value="Winged helix' DNA-binding domain"/>
    <property type="match status" value="1"/>
</dbReference>
<keyword evidence="8" id="KW-1185">Reference proteome</keyword>
<evidence type="ECO:0000256" key="1">
    <source>
        <dbReference type="ARBA" id="ARBA00009437"/>
    </source>
</evidence>
<dbReference type="InterPro" id="IPR005119">
    <property type="entry name" value="LysR_subst-bd"/>
</dbReference>
<name>A0A6F8VA04_9PROT</name>
<dbReference type="AlphaFoldDB" id="A0A6F8VA04"/>
<keyword evidence="5" id="KW-0804">Transcription</keyword>
<keyword evidence="2" id="KW-0805">Transcription regulation</keyword>
<evidence type="ECO:0000313" key="7">
    <source>
        <dbReference type="EMBL" id="BCB26538.1"/>
    </source>
</evidence>
<organism evidence="7 8">
    <name type="scientific">Sulfurimicrobium lacus</name>
    <dbReference type="NCBI Taxonomy" id="2715678"/>
    <lineage>
        <taxon>Bacteria</taxon>
        <taxon>Pseudomonadati</taxon>
        <taxon>Pseudomonadota</taxon>
        <taxon>Betaproteobacteria</taxon>
        <taxon>Nitrosomonadales</taxon>
        <taxon>Sulfuricellaceae</taxon>
        <taxon>Sulfurimicrobium</taxon>
    </lineage>
</organism>
<dbReference type="PANTHER" id="PTHR30346">
    <property type="entry name" value="TRANSCRIPTIONAL DUAL REGULATOR HCAR-RELATED"/>
    <property type="match status" value="1"/>
</dbReference>
<protein>
    <submittedName>
        <fullName evidence="7">LysR family transcriptional regulator</fullName>
    </submittedName>
</protein>
<dbReference type="FunFam" id="1.10.10.10:FF:000001">
    <property type="entry name" value="LysR family transcriptional regulator"/>
    <property type="match status" value="1"/>
</dbReference>
<dbReference type="Gene3D" id="1.10.10.10">
    <property type="entry name" value="Winged helix-like DNA-binding domain superfamily/Winged helix DNA-binding domain"/>
    <property type="match status" value="1"/>
</dbReference>
<proteinExistence type="inferred from homology"/>
<reference evidence="8" key="1">
    <citation type="submission" date="2020-03" db="EMBL/GenBank/DDBJ databases">
        <title>Complete genome sequence of sulfur-oxidizing bacterium skT11.</title>
        <authorList>
            <person name="Kanda M."/>
            <person name="Kojima H."/>
            <person name="Fukui M."/>
        </authorList>
    </citation>
    <scope>NUCLEOTIDE SEQUENCE [LARGE SCALE GENOMIC DNA]</scope>
    <source>
        <strain evidence="8">skT11</strain>
    </source>
</reference>
<evidence type="ECO:0000256" key="3">
    <source>
        <dbReference type="ARBA" id="ARBA00023125"/>
    </source>
</evidence>
<keyword evidence="3" id="KW-0238">DNA-binding</keyword>
<gene>
    <name evidence="7" type="ORF">SKTS_14240</name>
</gene>
<accession>A0A6F8VA04</accession>
<dbReference type="Gene3D" id="3.40.190.10">
    <property type="entry name" value="Periplasmic binding protein-like II"/>
    <property type="match status" value="2"/>
</dbReference>
<dbReference type="GO" id="GO:0003677">
    <property type="term" value="F:DNA binding"/>
    <property type="evidence" value="ECO:0007669"/>
    <property type="project" value="UniProtKB-KW"/>
</dbReference>
<dbReference type="KEGG" id="slac:SKTS_14240"/>